<proteinExistence type="predicted"/>
<reference evidence="1" key="1">
    <citation type="journal article" date="2015" name="Nature">
        <title>Complex archaea that bridge the gap between prokaryotes and eukaryotes.</title>
        <authorList>
            <person name="Spang A."/>
            <person name="Saw J.H."/>
            <person name="Jorgensen S.L."/>
            <person name="Zaremba-Niedzwiedzka K."/>
            <person name="Martijn J."/>
            <person name="Lind A.E."/>
            <person name="van Eijk R."/>
            <person name="Schleper C."/>
            <person name="Guy L."/>
            <person name="Ettema T.J."/>
        </authorList>
    </citation>
    <scope>NUCLEOTIDE SEQUENCE</scope>
</reference>
<comment type="caution">
    <text evidence="1">The sequence shown here is derived from an EMBL/GenBank/DDBJ whole genome shotgun (WGS) entry which is preliminary data.</text>
</comment>
<dbReference type="EMBL" id="LAZR01000276">
    <property type="protein sequence ID" value="KKN77605.1"/>
    <property type="molecule type" value="Genomic_DNA"/>
</dbReference>
<evidence type="ECO:0000313" key="1">
    <source>
        <dbReference type="EMBL" id="KKN77605.1"/>
    </source>
</evidence>
<sequence>MNDKGTILLNEVIDMQSAIIGWRKKLAFNSEDDLIGELERMIERALLNSK</sequence>
<dbReference type="AlphaFoldDB" id="A0A0F9T8Q8"/>
<gene>
    <name evidence="1" type="ORF">LCGC14_0358800</name>
</gene>
<name>A0A0F9T8Q8_9ZZZZ</name>
<organism evidence="1">
    <name type="scientific">marine sediment metagenome</name>
    <dbReference type="NCBI Taxonomy" id="412755"/>
    <lineage>
        <taxon>unclassified sequences</taxon>
        <taxon>metagenomes</taxon>
        <taxon>ecological metagenomes</taxon>
    </lineage>
</organism>
<accession>A0A0F9T8Q8</accession>
<protein>
    <submittedName>
        <fullName evidence="1">Uncharacterized protein</fullName>
    </submittedName>
</protein>